<feature type="compositionally biased region" description="Low complexity" evidence="12">
    <location>
        <begin position="370"/>
        <end position="380"/>
    </location>
</feature>
<sequence>MAPDYGSEYDLPILQKPEAPTELSLLSQSLMDTQALNELEDSEEEHSDQESGPTTSVNSNIDISYRVNRKVKAKSSSKAAEKHQWPQSDSNQQGAGAIPPQTPCASDGTQEQAALNATVKVQRLQSRQPRSEPDQCSTLVTQVLNPNPPQTHSGRKTCFSRASRGRSAESGLDSSALSSLGENRSSLALLQGLLGQVEVELEGLGSEEPHVAPGSEGATGSHHSTQGLTGFSVALVSTLGRLATLIRQRDESAREEVKERRRLEEEVKEQRLLIDALTAETLALREESAVLHAELQQRACDLEQRLDTLVLALGGPGGDVGYHPQHPGSIATDPPGLSQNLDQSGVSPAVLLSPPRQRDNRPQRHTADVHSLSLHASSLSGPRGSCDNLQSLSPAPPSPACPVQSLSAPPSPASPTLTLHPQMSPPSSPSLPRMPCCLRLPSSHVRTLSYDLDWGSSNSLLLHQGQTTIKVRVQAEDHLETEQR</sequence>
<name>A0ABD0XCD9_UMBPY</name>
<comment type="subcellular location">
    <subcellularLocation>
        <location evidence="1">Cytoplasm</location>
        <location evidence="1">Cytoskeleton</location>
        <location evidence="1">Microtubule organizing center</location>
        <location evidence="1">Centrosome</location>
        <location evidence="1">Centriole</location>
    </subcellularLocation>
    <subcellularLocation>
        <location evidence="2">Cytoplasm</location>
        <location evidence="2">Cytoskeleton</location>
        <location evidence="2">Spindle</location>
    </subcellularLocation>
</comment>
<dbReference type="EMBL" id="JAGEUA010000002">
    <property type="protein sequence ID" value="KAL1006519.1"/>
    <property type="molecule type" value="Genomic_DNA"/>
</dbReference>
<feature type="compositionally biased region" description="Polar residues" evidence="12">
    <location>
        <begin position="103"/>
        <end position="112"/>
    </location>
</feature>
<dbReference type="InterPro" id="IPR031387">
    <property type="entry name" value="SPICE1"/>
</dbReference>
<reference evidence="13 14" key="1">
    <citation type="submission" date="2024-06" db="EMBL/GenBank/DDBJ databases">
        <authorList>
            <person name="Pan Q."/>
            <person name="Wen M."/>
            <person name="Jouanno E."/>
            <person name="Zahm M."/>
            <person name="Klopp C."/>
            <person name="Cabau C."/>
            <person name="Louis A."/>
            <person name="Berthelot C."/>
            <person name="Parey E."/>
            <person name="Roest Crollius H."/>
            <person name="Montfort J."/>
            <person name="Robinson-Rechavi M."/>
            <person name="Bouchez O."/>
            <person name="Lampietro C."/>
            <person name="Lopez Roques C."/>
            <person name="Donnadieu C."/>
            <person name="Postlethwait J."/>
            <person name="Bobe J."/>
            <person name="Verreycken H."/>
            <person name="Guiguen Y."/>
        </authorList>
    </citation>
    <scope>NUCLEOTIDE SEQUENCE [LARGE SCALE GENOMIC DNA]</scope>
    <source>
        <strain evidence="13">Up_M1</strain>
        <tissue evidence="13">Testis</tissue>
    </source>
</reference>
<keyword evidence="9" id="KW-0131">Cell cycle</keyword>
<evidence type="ECO:0000256" key="1">
    <source>
        <dbReference type="ARBA" id="ARBA00004114"/>
    </source>
</evidence>
<evidence type="ECO:0000313" key="14">
    <source>
        <dbReference type="Proteomes" id="UP001557470"/>
    </source>
</evidence>
<dbReference type="AlphaFoldDB" id="A0ABD0XCD9"/>
<keyword evidence="14" id="KW-1185">Reference proteome</keyword>
<evidence type="ECO:0000256" key="2">
    <source>
        <dbReference type="ARBA" id="ARBA00004186"/>
    </source>
</evidence>
<organism evidence="13 14">
    <name type="scientific">Umbra pygmaea</name>
    <name type="common">Eastern mudminnow</name>
    <dbReference type="NCBI Taxonomy" id="75934"/>
    <lineage>
        <taxon>Eukaryota</taxon>
        <taxon>Metazoa</taxon>
        <taxon>Chordata</taxon>
        <taxon>Craniata</taxon>
        <taxon>Vertebrata</taxon>
        <taxon>Euteleostomi</taxon>
        <taxon>Actinopterygii</taxon>
        <taxon>Neopterygii</taxon>
        <taxon>Teleostei</taxon>
        <taxon>Protacanthopterygii</taxon>
        <taxon>Esociformes</taxon>
        <taxon>Umbridae</taxon>
        <taxon>Umbra</taxon>
    </lineage>
</organism>
<evidence type="ECO:0000256" key="10">
    <source>
        <dbReference type="ARBA" id="ARBA00030722"/>
    </source>
</evidence>
<feature type="region of interest" description="Disordered" evidence="12">
    <location>
        <begin position="31"/>
        <end position="112"/>
    </location>
</feature>
<dbReference type="Proteomes" id="UP001557470">
    <property type="component" value="Unassembled WGS sequence"/>
</dbReference>
<evidence type="ECO:0000256" key="5">
    <source>
        <dbReference type="ARBA" id="ARBA00022618"/>
    </source>
</evidence>
<feature type="compositionally biased region" description="Low complexity" evidence="12">
    <location>
        <begin position="401"/>
        <end position="419"/>
    </location>
</feature>
<dbReference type="PANTHER" id="PTHR31167:SF3">
    <property type="entry name" value="SPINDLE AND CENTRIOLE-ASSOCIATED PROTEIN 1"/>
    <property type="match status" value="1"/>
</dbReference>
<evidence type="ECO:0000256" key="9">
    <source>
        <dbReference type="ARBA" id="ARBA00023306"/>
    </source>
</evidence>
<gene>
    <name evidence="13" type="ORF">UPYG_G00073360</name>
</gene>
<feature type="compositionally biased region" description="Polar residues" evidence="12">
    <location>
        <begin position="85"/>
        <end position="94"/>
    </location>
</feature>
<feature type="compositionally biased region" description="Low complexity" evidence="12">
    <location>
        <begin position="168"/>
        <end position="177"/>
    </location>
</feature>
<dbReference type="GO" id="GO:0005819">
    <property type="term" value="C:spindle"/>
    <property type="evidence" value="ECO:0007669"/>
    <property type="project" value="UniProtKB-SubCell"/>
</dbReference>
<comment type="caution">
    <text evidence="13">The sequence shown here is derived from an EMBL/GenBank/DDBJ whole genome shotgun (WGS) entry which is preliminary data.</text>
</comment>
<protein>
    <recommendedName>
        <fullName evidence="3">Spindle and centriole-associated protein 1</fullName>
    </recommendedName>
    <alternativeName>
        <fullName evidence="10">Coiled-coil domain-containing protein 52</fullName>
    </alternativeName>
</protein>
<evidence type="ECO:0000256" key="12">
    <source>
        <dbReference type="SAM" id="MobiDB-lite"/>
    </source>
</evidence>
<evidence type="ECO:0000256" key="8">
    <source>
        <dbReference type="ARBA" id="ARBA00023212"/>
    </source>
</evidence>
<evidence type="ECO:0000256" key="4">
    <source>
        <dbReference type="ARBA" id="ARBA00022490"/>
    </source>
</evidence>
<feature type="region of interest" description="Disordered" evidence="12">
    <location>
        <begin position="141"/>
        <end position="177"/>
    </location>
</feature>
<evidence type="ECO:0000256" key="7">
    <source>
        <dbReference type="ARBA" id="ARBA00023054"/>
    </source>
</evidence>
<keyword evidence="4" id="KW-0963">Cytoplasm</keyword>
<feature type="region of interest" description="Disordered" evidence="12">
    <location>
        <begin position="320"/>
        <end position="431"/>
    </location>
</feature>
<keyword evidence="5" id="KW-0132">Cell division</keyword>
<evidence type="ECO:0000256" key="6">
    <source>
        <dbReference type="ARBA" id="ARBA00022776"/>
    </source>
</evidence>
<feature type="compositionally biased region" description="Polar residues" evidence="12">
    <location>
        <begin position="337"/>
        <end position="346"/>
    </location>
</feature>
<feature type="compositionally biased region" description="Basic and acidic residues" evidence="12">
    <location>
        <begin position="356"/>
        <end position="368"/>
    </location>
</feature>
<accession>A0ABD0XCD9</accession>
<dbReference type="GO" id="GO:0051301">
    <property type="term" value="P:cell division"/>
    <property type="evidence" value="ECO:0007669"/>
    <property type="project" value="UniProtKB-KW"/>
</dbReference>
<feature type="coiled-coil region" evidence="11">
    <location>
        <begin position="246"/>
        <end position="280"/>
    </location>
</feature>
<evidence type="ECO:0000256" key="11">
    <source>
        <dbReference type="SAM" id="Coils"/>
    </source>
</evidence>
<evidence type="ECO:0000313" key="13">
    <source>
        <dbReference type="EMBL" id="KAL1006519.1"/>
    </source>
</evidence>
<dbReference type="PANTHER" id="PTHR31167">
    <property type="entry name" value="SPINDLE AND CENTRIOLE ASSOCIATED PROTEIN 1 SPICE1"/>
    <property type="match status" value="1"/>
</dbReference>
<keyword evidence="7 11" id="KW-0175">Coiled coil</keyword>
<keyword evidence="6" id="KW-0498">Mitosis</keyword>
<keyword evidence="8" id="KW-0206">Cytoskeleton</keyword>
<feature type="compositionally biased region" description="Acidic residues" evidence="12">
    <location>
        <begin position="38"/>
        <end position="47"/>
    </location>
</feature>
<proteinExistence type="predicted"/>
<evidence type="ECO:0000256" key="3">
    <source>
        <dbReference type="ARBA" id="ARBA00018313"/>
    </source>
</evidence>
<feature type="compositionally biased region" description="Polar residues" evidence="12">
    <location>
        <begin position="52"/>
        <end position="62"/>
    </location>
</feature>
<dbReference type="GO" id="GO:0005814">
    <property type="term" value="C:centriole"/>
    <property type="evidence" value="ECO:0007669"/>
    <property type="project" value="UniProtKB-SubCell"/>
</dbReference>
<dbReference type="Pfam" id="PF15678">
    <property type="entry name" value="SPICE"/>
    <property type="match status" value="1"/>
</dbReference>